<dbReference type="RefSeq" id="XP_003848410.1">
    <property type="nucleotide sequence ID" value="XM_003848362.1"/>
</dbReference>
<dbReference type="GeneID" id="13396170"/>
<reference evidence="2 3" key="1">
    <citation type="journal article" date="2011" name="PLoS Genet.">
        <title>Finished genome of the fungal wheat pathogen Mycosphaerella graminicola reveals dispensome structure, chromosome plasticity, and stealth pathogenesis.</title>
        <authorList>
            <person name="Goodwin S.B."/>
            <person name="Ben M'barek S."/>
            <person name="Dhillon B."/>
            <person name="Wittenberg A.H.J."/>
            <person name="Crane C.F."/>
            <person name="Hane J.K."/>
            <person name="Foster A.J."/>
            <person name="Van der Lee T.A.J."/>
            <person name="Grimwood J."/>
            <person name="Aerts A."/>
            <person name="Antoniw J."/>
            <person name="Bailey A."/>
            <person name="Bluhm B."/>
            <person name="Bowler J."/>
            <person name="Bristow J."/>
            <person name="van der Burgt A."/>
            <person name="Canto-Canche B."/>
            <person name="Churchill A.C.L."/>
            <person name="Conde-Ferraez L."/>
            <person name="Cools H.J."/>
            <person name="Coutinho P.M."/>
            <person name="Csukai M."/>
            <person name="Dehal P."/>
            <person name="De Wit P."/>
            <person name="Donzelli B."/>
            <person name="van de Geest H.C."/>
            <person name="van Ham R.C.H.J."/>
            <person name="Hammond-Kosack K.E."/>
            <person name="Henrissat B."/>
            <person name="Kilian A."/>
            <person name="Kobayashi A.K."/>
            <person name="Koopmann E."/>
            <person name="Kourmpetis Y."/>
            <person name="Kuzniar A."/>
            <person name="Lindquist E."/>
            <person name="Lombard V."/>
            <person name="Maliepaard C."/>
            <person name="Martins N."/>
            <person name="Mehrabi R."/>
            <person name="Nap J.P.H."/>
            <person name="Ponomarenko A."/>
            <person name="Rudd J.J."/>
            <person name="Salamov A."/>
            <person name="Schmutz J."/>
            <person name="Schouten H.J."/>
            <person name="Shapiro H."/>
            <person name="Stergiopoulos I."/>
            <person name="Torriani S.F.F."/>
            <person name="Tu H."/>
            <person name="de Vries R.P."/>
            <person name="Waalwijk C."/>
            <person name="Ware S.B."/>
            <person name="Wiebenga A."/>
            <person name="Zwiers L.-H."/>
            <person name="Oliver R.P."/>
            <person name="Grigoriev I.V."/>
            <person name="Kema G.H.J."/>
        </authorList>
    </citation>
    <scope>NUCLEOTIDE SEQUENCE [LARGE SCALE GENOMIC DNA]</scope>
    <source>
        <strain evidence="3">CBS 115943 / IPO323</strain>
    </source>
</reference>
<keyword evidence="1" id="KW-0732">Signal</keyword>
<proteinExistence type="predicted"/>
<accession>F9XNB5</accession>
<organism evidence="2 3">
    <name type="scientific">Zymoseptoria tritici (strain CBS 115943 / IPO323)</name>
    <name type="common">Speckled leaf blotch fungus</name>
    <name type="synonym">Septoria tritici</name>
    <dbReference type="NCBI Taxonomy" id="336722"/>
    <lineage>
        <taxon>Eukaryota</taxon>
        <taxon>Fungi</taxon>
        <taxon>Dikarya</taxon>
        <taxon>Ascomycota</taxon>
        <taxon>Pezizomycotina</taxon>
        <taxon>Dothideomycetes</taxon>
        <taxon>Dothideomycetidae</taxon>
        <taxon>Mycosphaerellales</taxon>
        <taxon>Mycosphaerellaceae</taxon>
        <taxon>Zymoseptoria</taxon>
    </lineage>
</organism>
<dbReference type="Proteomes" id="UP000008062">
    <property type="component" value="Chromosome 11"/>
</dbReference>
<gene>
    <name evidence="2" type="ORF">MYCGRDRAFT_96731</name>
</gene>
<evidence type="ECO:0000256" key="1">
    <source>
        <dbReference type="SAM" id="SignalP"/>
    </source>
</evidence>
<sequence>MLIVLLELLVDAVSVPAVGLTVASEDAAGLTADTGGPISDIEAAAVFELEAEGTRGSVEAVEEPRTITVVEPAIGPAVVGEGHAAYVAEFDPDQEAEGADASVLES</sequence>
<dbReference type="InParanoid" id="F9XNB5"/>
<evidence type="ECO:0000313" key="3">
    <source>
        <dbReference type="Proteomes" id="UP000008062"/>
    </source>
</evidence>
<keyword evidence="3" id="KW-1185">Reference proteome</keyword>
<dbReference type="HOGENOM" id="CLU_2225317_0_0_1"/>
<evidence type="ECO:0008006" key="4">
    <source>
        <dbReference type="Google" id="ProtNLM"/>
    </source>
</evidence>
<dbReference type="EMBL" id="CM001206">
    <property type="protein sequence ID" value="EGP83386.1"/>
    <property type="molecule type" value="Genomic_DNA"/>
</dbReference>
<name>F9XNB5_ZYMTI</name>
<dbReference type="AlphaFoldDB" id="F9XNB5"/>
<dbReference type="KEGG" id="ztr:MYCGRDRAFT_96731"/>
<feature type="signal peptide" evidence="1">
    <location>
        <begin position="1"/>
        <end position="17"/>
    </location>
</feature>
<evidence type="ECO:0000313" key="2">
    <source>
        <dbReference type="EMBL" id="EGP83386.1"/>
    </source>
</evidence>
<protein>
    <recommendedName>
        <fullName evidence="4">Secreted protein</fullName>
    </recommendedName>
</protein>
<feature type="chain" id="PRO_5003391788" description="Secreted protein" evidence="1">
    <location>
        <begin position="18"/>
        <end position="106"/>
    </location>
</feature>